<gene>
    <name evidence="3" type="ORF">FJY75_01145</name>
</gene>
<keyword evidence="1" id="KW-0472">Membrane</keyword>
<evidence type="ECO:0000256" key="1">
    <source>
        <dbReference type="SAM" id="Phobius"/>
    </source>
</evidence>
<dbReference type="Pfam" id="PF14341">
    <property type="entry name" value="PilX_N"/>
    <property type="match status" value="1"/>
</dbReference>
<evidence type="ECO:0000313" key="3">
    <source>
        <dbReference type="EMBL" id="MBM3316435.1"/>
    </source>
</evidence>
<keyword evidence="1" id="KW-0812">Transmembrane</keyword>
<reference evidence="3" key="1">
    <citation type="submission" date="2019-03" db="EMBL/GenBank/DDBJ databases">
        <title>Lake Tanganyika Metagenome-Assembled Genomes (MAGs).</title>
        <authorList>
            <person name="Tran P."/>
        </authorList>
    </citation>
    <scope>NUCLEOTIDE SEQUENCE</scope>
    <source>
        <strain evidence="3">M_DeepCast_400m_m2_100</strain>
    </source>
</reference>
<feature type="transmembrane region" description="Helical" evidence="1">
    <location>
        <begin position="21"/>
        <end position="45"/>
    </location>
</feature>
<dbReference type="EMBL" id="VGIY01000013">
    <property type="protein sequence ID" value="MBM3316435.1"/>
    <property type="molecule type" value="Genomic_DNA"/>
</dbReference>
<protein>
    <recommendedName>
        <fullName evidence="2">Type 4 fimbrial biogenesis protein PilX N-terminal domain-containing protein</fullName>
    </recommendedName>
</protein>
<name>A0A937X779_UNCEI</name>
<keyword evidence="1" id="KW-1133">Transmembrane helix</keyword>
<evidence type="ECO:0000259" key="2">
    <source>
        <dbReference type="Pfam" id="PF14341"/>
    </source>
</evidence>
<evidence type="ECO:0000313" key="4">
    <source>
        <dbReference type="Proteomes" id="UP000748308"/>
    </source>
</evidence>
<accession>A0A937X779</accession>
<dbReference type="AlphaFoldDB" id="A0A937X779"/>
<feature type="domain" description="Type 4 fimbrial biogenesis protein PilX N-terminal" evidence="2">
    <location>
        <begin position="19"/>
        <end position="68"/>
    </location>
</feature>
<sequence>MTRQQRERLAPTDRRTAQSGSALLVALLVLGALAMIGTSLMLISFTERRASGYYRDSLQALAAAETGVSFAKRMIQDLTAPMGDDDADGRADFTVADELSWGGRYTTVAEASDITGSGIAAYRSNGFTIVTEGVYRDAVRRVRAQIVHDSFLKYARFVSFTGTNYDCGAVLTGEVYVGGDLGIPNNCGADPVQFLEFVAAVGNIPNAAYGIFHRGYVTGASSIDLENSVDFNTVRARTRGYLDACDCEGRGEIGLYIHPPGGSDPLGIGATPLNLSLFDFCNTTASPPDTVITYNGNVLQHALNGGPLQARHFNGMIFFEDDGRVHGTLNGRSARSLSIFATDDIIIYNNIVTGHTGFDPDTGLPNGAGEPVNIGLIAYDYIYLHQNTPRVLRIDAALMSCRSNWRVIGGTIADHPVAGPGPLDLDLDGIVGETPFNNDPNPGSGWDELNITAHTWVLNINGPIITYNGGSAWPWNDATVLANASGPTRRYNYDLDVTEFPPPCFPVPLNLWKDVSWTEIFDSRSDLASHLPE</sequence>
<proteinExistence type="predicted"/>
<organism evidence="3 4">
    <name type="scientific">Eiseniibacteriota bacterium</name>
    <dbReference type="NCBI Taxonomy" id="2212470"/>
    <lineage>
        <taxon>Bacteria</taxon>
        <taxon>Candidatus Eiseniibacteriota</taxon>
    </lineage>
</organism>
<dbReference type="InterPro" id="IPR025746">
    <property type="entry name" value="PilX_N_dom"/>
</dbReference>
<comment type="caution">
    <text evidence="3">The sequence shown here is derived from an EMBL/GenBank/DDBJ whole genome shotgun (WGS) entry which is preliminary data.</text>
</comment>
<dbReference type="Proteomes" id="UP000748308">
    <property type="component" value="Unassembled WGS sequence"/>
</dbReference>